<dbReference type="OrthoDB" id="10480485at2759"/>
<evidence type="ECO:0000313" key="2">
    <source>
        <dbReference type="EMBL" id="CAG2243353.1"/>
    </source>
</evidence>
<feature type="signal peptide" evidence="1">
    <location>
        <begin position="1"/>
        <end position="20"/>
    </location>
</feature>
<reference evidence="2" key="1">
    <citation type="submission" date="2021-03" db="EMBL/GenBank/DDBJ databases">
        <authorList>
            <person name="Bekaert M."/>
        </authorList>
    </citation>
    <scope>NUCLEOTIDE SEQUENCE</scope>
</reference>
<name>A0A8S3UBP8_MYTED</name>
<keyword evidence="3" id="KW-1185">Reference proteome</keyword>
<comment type="caution">
    <text evidence="2">The sequence shown here is derived from an EMBL/GenBank/DDBJ whole genome shotgun (WGS) entry which is preliminary data.</text>
</comment>
<dbReference type="AlphaFoldDB" id="A0A8S3UBP8"/>
<proteinExistence type="predicted"/>
<dbReference type="EMBL" id="CAJPWZ010002701">
    <property type="protein sequence ID" value="CAG2243353.1"/>
    <property type="molecule type" value="Genomic_DNA"/>
</dbReference>
<evidence type="ECO:0000313" key="3">
    <source>
        <dbReference type="Proteomes" id="UP000683360"/>
    </source>
</evidence>
<dbReference type="Proteomes" id="UP000683360">
    <property type="component" value="Unassembled WGS sequence"/>
</dbReference>
<protein>
    <recommendedName>
        <fullName evidence="4">Ig-like domain-containing protein</fullName>
    </recommendedName>
</protein>
<organism evidence="2 3">
    <name type="scientific">Mytilus edulis</name>
    <name type="common">Blue mussel</name>
    <dbReference type="NCBI Taxonomy" id="6550"/>
    <lineage>
        <taxon>Eukaryota</taxon>
        <taxon>Metazoa</taxon>
        <taxon>Spiralia</taxon>
        <taxon>Lophotrochozoa</taxon>
        <taxon>Mollusca</taxon>
        <taxon>Bivalvia</taxon>
        <taxon>Autobranchia</taxon>
        <taxon>Pteriomorphia</taxon>
        <taxon>Mytilida</taxon>
        <taxon>Mytiloidea</taxon>
        <taxon>Mytilidae</taxon>
        <taxon>Mytilinae</taxon>
        <taxon>Mytilus</taxon>
    </lineage>
</organism>
<gene>
    <name evidence="2" type="ORF">MEDL_55492</name>
</gene>
<evidence type="ECO:0008006" key="4">
    <source>
        <dbReference type="Google" id="ProtNLM"/>
    </source>
</evidence>
<evidence type="ECO:0000256" key="1">
    <source>
        <dbReference type="SAM" id="SignalP"/>
    </source>
</evidence>
<sequence>MALFVRTLVYLAVLIYESESSIKWNVMNKAIKIGGQAILNCTINGYLAGMKRQWYGGRHYELLSHDNISSYPQKYAVESFQSSLQTNLIIKHFNFTDVNCAYTCAYGFKRDTHMLKLDDLDFVYGDFKDSSKLKGGIFIVELKMKVYPIPKCSITYMFKEYKTSVVSVESVEFYGNVAQPYFVTIQGNIEPSGTMCFINISCKVESSKYSHNVLGINICKGLF</sequence>
<feature type="chain" id="PRO_5035742944" description="Ig-like domain-containing protein" evidence="1">
    <location>
        <begin position="21"/>
        <end position="223"/>
    </location>
</feature>
<accession>A0A8S3UBP8</accession>
<keyword evidence="1" id="KW-0732">Signal</keyword>